<sequence length="158" mass="16912" precursor="true">MQRMSGSTPDLPSDSKAASSDAPPPSAAAKPVVIPSDEELLGPARRGPTPLSESPWFWAYLFATAGLIALALAAPKFGVRQAAIEREYQGRTRAAENLNGRDPSLEMSTPDQTIITLQPLFFYTAAISAVAWGVFWYTRRRALSAASSSLSNSQETAP</sequence>
<accession>D2R8I9</accession>
<dbReference type="eggNOG" id="ENOG502ZXHE">
    <property type="taxonomic scope" value="Bacteria"/>
</dbReference>
<keyword evidence="2" id="KW-0472">Membrane</keyword>
<dbReference type="STRING" id="530564.Psta_2865"/>
<dbReference type="Proteomes" id="UP000001887">
    <property type="component" value="Chromosome"/>
</dbReference>
<evidence type="ECO:0000256" key="1">
    <source>
        <dbReference type="SAM" id="MobiDB-lite"/>
    </source>
</evidence>
<keyword evidence="4" id="KW-1185">Reference proteome</keyword>
<feature type="region of interest" description="Disordered" evidence="1">
    <location>
        <begin position="1"/>
        <end position="47"/>
    </location>
</feature>
<feature type="compositionally biased region" description="Polar residues" evidence="1">
    <location>
        <begin position="1"/>
        <end position="10"/>
    </location>
</feature>
<organism evidence="3 4">
    <name type="scientific">Pirellula staleyi (strain ATCC 27377 / DSM 6068 / ICPB 4128)</name>
    <name type="common">Pirella staleyi</name>
    <dbReference type="NCBI Taxonomy" id="530564"/>
    <lineage>
        <taxon>Bacteria</taxon>
        <taxon>Pseudomonadati</taxon>
        <taxon>Planctomycetota</taxon>
        <taxon>Planctomycetia</taxon>
        <taxon>Pirellulales</taxon>
        <taxon>Pirellulaceae</taxon>
        <taxon>Pirellula</taxon>
    </lineage>
</organism>
<dbReference type="KEGG" id="psl:Psta_2865"/>
<proteinExistence type="predicted"/>
<dbReference type="AlphaFoldDB" id="D2R8I9"/>
<keyword evidence="2" id="KW-0812">Transmembrane</keyword>
<gene>
    <name evidence="3" type="ordered locus">Psta_2865</name>
</gene>
<keyword evidence="2" id="KW-1133">Transmembrane helix</keyword>
<dbReference type="EMBL" id="CP001848">
    <property type="protein sequence ID" value="ADB17530.1"/>
    <property type="molecule type" value="Genomic_DNA"/>
</dbReference>
<feature type="transmembrane region" description="Helical" evidence="2">
    <location>
        <begin position="55"/>
        <end position="74"/>
    </location>
</feature>
<feature type="transmembrane region" description="Helical" evidence="2">
    <location>
        <begin position="120"/>
        <end position="138"/>
    </location>
</feature>
<feature type="compositionally biased region" description="Low complexity" evidence="1">
    <location>
        <begin position="12"/>
        <end position="35"/>
    </location>
</feature>
<name>D2R8I9_PIRSD</name>
<reference evidence="3 4" key="1">
    <citation type="journal article" date="2009" name="Stand. Genomic Sci.">
        <title>Complete genome sequence of Pirellula staleyi type strain (ATCC 27377).</title>
        <authorList>
            <person name="Clum A."/>
            <person name="Tindall B.J."/>
            <person name="Sikorski J."/>
            <person name="Ivanova N."/>
            <person name="Mavrommatis K."/>
            <person name="Lucas S."/>
            <person name="Glavina del Rio T."/>
            <person name="Nolan M."/>
            <person name="Chen F."/>
            <person name="Tice H."/>
            <person name="Pitluck S."/>
            <person name="Cheng J.F."/>
            <person name="Chertkov O."/>
            <person name="Brettin T."/>
            <person name="Han C."/>
            <person name="Detter J.C."/>
            <person name="Kuske C."/>
            <person name="Bruce D."/>
            <person name="Goodwin L."/>
            <person name="Ovchinikova G."/>
            <person name="Pati A."/>
            <person name="Mikhailova N."/>
            <person name="Chen A."/>
            <person name="Palaniappan K."/>
            <person name="Land M."/>
            <person name="Hauser L."/>
            <person name="Chang Y.J."/>
            <person name="Jeffries C.D."/>
            <person name="Chain P."/>
            <person name="Rohde M."/>
            <person name="Goker M."/>
            <person name="Bristow J."/>
            <person name="Eisen J.A."/>
            <person name="Markowitz V."/>
            <person name="Hugenholtz P."/>
            <person name="Kyrpides N.C."/>
            <person name="Klenk H.P."/>
            <person name="Lapidus A."/>
        </authorList>
    </citation>
    <scope>NUCLEOTIDE SEQUENCE [LARGE SCALE GENOMIC DNA]</scope>
    <source>
        <strain evidence="4">ATCC 27377 / DSM 6068 / ICPB 4128</strain>
    </source>
</reference>
<evidence type="ECO:0000256" key="2">
    <source>
        <dbReference type="SAM" id="Phobius"/>
    </source>
</evidence>
<protein>
    <submittedName>
        <fullName evidence="3">Uncharacterized protein</fullName>
    </submittedName>
</protein>
<evidence type="ECO:0000313" key="4">
    <source>
        <dbReference type="Proteomes" id="UP000001887"/>
    </source>
</evidence>
<evidence type="ECO:0000313" key="3">
    <source>
        <dbReference type="EMBL" id="ADB17530.1"/>
    </source>
</evidence>
<dbReference type="HOGENOM" id="CLU_1667774_0_0_0"/>